<evidence type="ECO:0000256" key="1">
    <source>
        <dbReference type="SAM" id="Phobius"/>
    </source>
</evidence>
<keyword evidence="1" id="KW-0472">Membrane</keyword>
<comment type="caution">
    <text evidence="3">The sequence shown here is derived from an EMBL/GenBank/DDBJ whole genome shotgun (WGS) entry which is preliminary data.</text>
</comment>
<feature type="transmembrane region" description="Helical" evidence="1">
    <location>
        <begin position="80"/>
        <end position="100"/>
    </location>
</feature>
<name>A0A4R7UTS1_9PSEU</name>
<protein>
    <submittedName>
        <fullName evidence="3">Uncharacterized protein DUF4395</fullName>
    </submittedName>
</protein>
<feature type="domain" description="DUF4395" evidence="2">
    <location>
        <begin position="8"/>
        <end position="137"/>
    </location>
</feature>
<feature type="transmembrane region" description="Helical" evidence="1">
    <location>
        <begin position="106"/>
        <end position="135"/>
    </location>
</feature>
<dbReference type="AlphaFoldDB" id="A0A4R7UTS1"/>
<feature type="transmembrane region" description="Helical" evidence="1">
    <location>
        <begin position="15"/>
        <end position="35"/>
    </location>
</feature>
<dbReference type="Pfam" id="PF14340">
    <property type="entry name" value="DUF4395"/>
    <property type="match status" value="1"/>
</dbReference>
<evidence type="ECO:0000313" key="4">
    <source>
        <dbReference type="Proteomes" id="UP000294927"/>
    </source>
</evidence>
<evidence type="ECO:0000313" key="3">
    <source>
        <dbReference type="EMBL" id="TDV40039.1"/>
    </source>
</evidence>
<sequence length="147" mass="15495">MSGGLTGVDPRGPRFAAWVTTVVLAVVLVTGWWPLLAAQAVVFAIGAFAGFRAAPYSVVYRALVAPRLGPTDEREDTAPLRFAQGVGFGFAVLGVLGYAFDVTPLGIVATALALAAAFLNAAFAFCLGCETYLLIRRFTPTKERALQ</sequence>
<keyword evidence="1" id="KW-0812">Transmembrane</keyword>
<evidence type="ECO:0000259" key="2">
    <source>
        <dbReference type="Pfam" id="PF14340"/>
    </source>
</evidence>
<proteinExistence type="predicted"/>
<dbReference type="EMBL" id="SOCP01000024">
    <property type="protein sequence ID" value="TDV40039.1"/>
    <property type="molecule type" value="Genomic_DNA"/>
</dbReference>
<dbReference type="RefSeq" id="WP_166664474.1">
    <property type="nucleotide sequence ID" value="NZ_SOCP01000024.1"/>
</dbReference>
<reference evidence="3 4" key="1">
    <citation type="submission" date="2019-03" db="EMBL/GenBank/DDBJ databases">
        <title>Genomic Encyclopedia of Archaeal and Bacterial Type Strains, Phase II (KMG-II): from individual species to whole genera.</title>
        <authorList>
            <person name="Goeker M."/>
        </authorList>
    </citation>
    <scope>NUCLEOTIDE SEQUENCE [LARGE SCALE GENOMIC DNA]</scope>
    <source>
        <strain evidence="3 4">DSM 45499</strain>
    </source>
</reference>
<keyword evidence="1" id="KW-1133">Transmembrane helix</keyword>
<accession>A0A4R7UTS1</accession>
<dbReference type="Proteomes" id="UP000294927">
    <property type="component" value="Unassembled WGS sequence"/>
</dbReference>
<dbReference type="InterPro" id="IPR025508">
    <property type="entry name" value="DUF4395"/>
</dbReference>
<gene>
    <name evidence="3" type="ORF">CLV71_12456</name>
</gene>
<organism evidence="3 4">
    <name type="scientific">Actinophytocola oryzae</name>
    <dbReference type="NCBI Taxonomy" id="502181"/>
    <lineage>
        <taxon>Bacteria</taxon>
        <taxon>Bacillati</taxon>
        <taxon>Actinomycetota</taxon>
        <taxon>Actinomycetes</taxon>
        <taxon>Pseudonocardiales</taxon>
        <taxon>Pseudonocardiaceae</taxon>
    </lineage>
</organism>
<keyword evidence="4" id="KW-1185">Reference proteome</keyword>